<protein>
    <recommendedName>
        <fullName evidence="9">Prolyl 4-hydroxylase alpha subunit domain-containing protein</fullName>
    </recommendedName>
</protein>
<feature type="compositionally biased region" description="Low complexity" evidence="8">
    <location>
        <begin position="160"/>
        <end position="181"/>
    </location>
</feature>
<evidence type="ECO:0000256" key="7">
    <source>
        <dbReference type="ARBA" id="ARBA00049169"/>
    </source>
</evidence>
<evidence type="ECO:0000256" key="1">
    <source>
        <dbReference type="ARBA" id="ARBA00001961"/>
    </source>
</evidence>
<dbReference type="PANTHER" id="PTHR10869:SF236">
    <property type="entry name" value="PROLYL 4-HYDROXYLASE ALPHA SUBUNIT DOMAIN-CONTAINING PROTEIN"/>
    <property type="match status" value="1"/>
</dbReference>
<evidence type="ECO:0000256" key="5">
    <source>
        <dbReference type="ARBA" id="ARBA00023002"/>
    </source>
</evidence>
<organism evidence="10 11">
    <name type="scientific">Tetradesmus obliquus</name>
    <name type="common">Green alga</name>
    <name type="synonym">Acutodesmus obliquus</name>
    <dbReference type="NCBI Taxonomy" id="3088"/>
    <lineage>
        <taxon>Eukaryota</taxon>
        <taxon>Viridiplantae</taxon>
        <taxon>Chlorophyta</taxon>
        <taxon>core chlorophytes</taxon>
        <taxon>Chlorophyceae</taxon>
        <taxon>CS clade</taxon>
        <taxon>Sphaeropleales</taxon>
        <taxon>Scenedesmaceae</taxon>
        <taxon>Tetradesmus</taxon>
    </lineage>
</organism>
<keyword evidence="11" id="KW-1185">Reference proteome</keyword>
<dbReference type="InterPro" id="IPR006620">
    <property type="entry name" value="Pro_4_hyd_alph"/>
</dbReference>
<evidence type="ECO:0000256" key="4">
    <source>
        <dbReference type="ARBA" id="ARBA00022964"/>
    </source>
</evidence>
<evidence type="ECO:0000256" key="2">
    <source>
        <dbReference type="ARBA" id="ARBA00004648"/>
    </source>
</evidence>
<comment type="subcellular location">
    <subcellularLocation>
        <location evidence="2">Endoplasmic reticulum membrane</location>
        <topology evidence="2">Single-pass type II membrane protein</topology>
    </subcellularLocation>
</comment>
<keyword evidence="5" id="KW-0560">Oxidoreductase</keyword>
<dbReference type="PANTHER" id="PTHR10869">
    <property type="entry name" value="PROLYL 4-HYDROXYLASE ALPHA SUBUNIT"/>
    <property type="match status" value="1"/>
</dbReference>
<feature type="region of interest" description="Disordered" evidence="8">
    <location>
        <begin position="160"/>
        <end position="194"/>
    </location>
</feature>
<evidence type="ECO:0000313" key="10">
    <source>
        <dbReference type="EMBL" id="WIA13388.1"/>
    </source>
</evidence>
<keyword evidence="3" id="KW-0479">Metal-binding</keyword>
<dbReference type="Gene3D" id="2.60.120.620">
    <property type="entry name" value="q2cbj1_9rhob like domain"/>
    <property type="match status" value="1"/>
</dbReference>
<evidence type="ECO:0000256" key="6">
    <source>
        <dbReference type="ARBA" id="ARBA00023004"/>
    </source>
</evidence>
<reference evidence="10 11" key="1">
    <citation type="submission" date="2023-05" db="EMBL/GenBank/DDBJ databases">
        <title>A 100% complete, gapless, phased diploid assembly of the Scenedesmus obliquus UTEX 3031 genome.</title>
        <authorList>
            <person name="Biondi T.C."/>
            <person name="Hanschen E.R."/>
            <person name="Kwon T."/>
            <person name="Eng W."/>
            <person name="Kruse C.P.S."/>
            <person name="Koehler S.I."/>
            <person name="Kunde Y."/>
            <person name="Gleasner C.D."/>
            <person name="You Mak K.T."/>
            <person name="Polle J."/>
            <person name="Hovde B.T."/>
            <person name="Starkenburg S.R."/>
        </authorList>
    </citation>
    <scope>NUCLEOTIDE SEQUENCE [LARGE SCALE GENOMIC DNA]</scope>
    <source>
        <strain evidence="10 11">DOE0152z</strain>
    </source>
</reference>
<comment type="cofactor">
    <cofactor evidence="1">
        <name>L-ascorbate</name>
        <dbReference type="ChEBI" id="CHEBI:38290"/>
    </cofactor>
</comment>
<proteinExistence type="predicted"/>
<keyword evidence="6" id="KW-0408">Iron</keyword>
<evidence type="ECO:0000256" key="8">
    <source>
        <dbReference type="SAM" id="MobiDB-lite"/>
    </source>
</evidence>
<dbReference type="InterPro" id="IPR045054">
    <property type="entry name" value="P4HA-like"/>
</dbReference>
<comment type="catalytic activity">
    <reaction evidence="7">
        <text>L-prolyl-[collagen] + 2-oxoglutarate + O2 = trans-4-hydroxy-L-prolyl-[collagen] + succinate + CO2</text>
        <dbReference type="Rhea" id="RHEA:18945"/>
        <dbReference type="Rhea" id="RHEA-COMP:11676"/>
        <dbReference type="Rhea" id="RHEA-COMP:11680"/>
        <dbReference type="ChEBI" id="CHEBI:15379"/>
        <dbReference type="ChEBI" id="CHEBI:16526"/>
        <dbReference type="ChEBI" id="CHEBI:16810"/>
        <dbReference type="ChEBI" id="CHEBI:30031"/>
        <dbReference type="ChEBI" id="CHEBI:50342"/>
        <dbReference type="ChEBI" id="CHEBI:61965"/>
        <dbReference type="EC" id="1.14.11.2"/>
    </reaction>
</comment>
<evidence type="ECO:0000313" key="11">
    <source>
        <dbReference type="Proteomes" id="UP001244341"/>
    </source>
</evidence>
<name>A0ABY8TYC6_TETOB</name>
<dbReference type="EMBL" id="CP126211">
    <property type="protein sequence ID" value="WIA13388.1"/>
    <property type="molecule type" value="Genomic_DNA"/>
</dbReference>
<feature type="domain" description="Prolyl 4-hydroxylase alpha subunit" evidence="9">
    <location>
        <begin position="29"/>
        <end position="262"/>
    </location>
</feature>
<evidence type="ECO:0000256" key="3">
    <source>
        <dbReference type="ARBA" id="ARBA00022723"/>
    </source>
</evidence>
<accession>A0ABY8TYC6</accession>
<sequence>MGKQQQASGSPLQSVKLTPKKLKPTVINDHMLLVPGVLSPQEAQQFIDAAEGLGFEHQGSRGAAYGEAYRDNHRIAMQDPALAQQLWSATGLQHTMAGVTVDGMAPIGLNPNIRFYRYCRGQKFGKHIDDSVEVAPGQVTGYTLLIYLSGQLEAAAGAVSKGSSSSSSSSQEAAGSSSSSGKAKRKVPGAAASQPVQINTSAVQELVGGETVFYGARNRVVARVAPAPGLALLHLHGEDRCLEHEGAEVARGTKYVLRSDVVFDAPQLNPLAAPS</sequence>
<gene>
    <name evidence="10" type="ORF">OEZ85_006968</name>
</gene>
<dbReference type="SMART" id="SM00702">
    <property type="entry name" value="P4Hc"/>
    <property type="match status" value="1"/>
</dbReference>
<keyword evidence="4" id="KW-0223">Dioxygenase</keyword>
<evidence type="ECO:0000259" key="9">
    <source>
        <dbReference type="SMART" id="SM00702"/>
    </source>
</evidence>
<dbReference type="Proteomes" id="UP001244341">
    <property type="component" value="Chromosome 4b"/>
</dbReference>